<accession>A0A367LS66</accession>
<comment type="caution">
    <text evidence="2">The sequence shown here is derived from an EMBL/GenBank/DDBJ whole genome shotgun (WGS) entry which is preliminary data.</text>
</comment>
<evidence type="ECO:0000313" key="3">
    <source>
        <dbReference type="Proteomes" id="UP000253664"/>
    </source>
</evidence>
<dbReference type="Proteomes" id="UP000253664">
    <property type="component" value="Unassembled WGS sequence"/>
</dbReference>
<feature type="compositionally biased region" description="Basic and acidic residues" evidence="1">
    <location>
        <begin position="105"/>
        <end position="121"/>
    </location>
</feature>
<feature type="compositionally biased region" description="Basic and acidic residues" evidence="1">
    <location>
        <begin position="129"/>
        <end position="138"/>
    </location>
</feature>
<gene>
    <name evidence="2" type="ORF">L249_2463</name>
</gene>
<proteinExistence type="predicted"/>
<protein>
    <submittedName>
        <fullName evidence="2">Uncharacterized protein</fullName>
    </submittedName>
</protein>
<organism evidence="2 3">
    <name type="scientific">Ophiocordyceps polyrhachis-furcata BCC 54312</name>
    <dbReference type="NCBI Taxonomy" id="1330021"/>
    <lineage>
        <taxon>Eukaryota</taxon>
        <taxon>Fungi</taxon>
        <taxon>Dikarya</taxon>
        <taxon>Ascomycota</taxon>
        <taxon>Pezizomycotina</taxon>
        <taxon>Sordariomycetes</taxon>
        <taxon>Hypocreomycetidae</taxon>
        <taxon>Hypocreales</taxon>
        <taxon>Ophiocordycipitaceae</taxon>
        <taxon>Ophiocordyceps</taxon>
    </lineage>
</organism>
<feature type="region of interest" description="Disordered" evidence="1">
    <location>
        <begin position="103"/>
        <end position="153"/>
    </location>
</feature>
<name>A0A367LS66_9HYPO</name>
<reference evidence="2 3" key="1">
    <citation type="journal article" date="2015" name="BMC Genomics">
        <title>Insights from the genome of Ophiocordyceps polyrhachis-furcata to pathogenicity and host specificity in insect fungi.</title>
        <authorList>
            <person name="Wichadakul D."/>
            <person name="Kobmoo N."/>
            <person name="Ingsriswang S."/>
            <person name="Tangphatsornruang S."/>
            <person name="Chantasingh D."/>
            <person name="Luangsa-ard J.J."/>
            <person name="Eurwilaichitr L."/>
        </authorList>
    </citation>
    <scope>NUCLEOTIDE SEQUENCE [LARGE SCALE GENOMIC DNA]</scope>
    <source>
        <strain evidence="2 3">BCC 54312</strain>
    </source>
</reference>
<dbReference type="EMBL" id="LKCN02000001">
    <property type="protein sequence ID" value="RCI17295.1"/>
    <property type="molecule type" value="Genomic_DNA"/>
</dbReference>
<evidence type="ECO:0000313" key="2">
    <source>
        <dbReference type="EMBL" id="RCI17295.1"/>
    </source>
</evidence>
<keyword evidence="3" id="KW-1185">Reference proteome</keyword>
<evidence type="ECO:0000256" key="1">
    <source>
        <dbReference type="SAM" id="MobiDB-lite"/>
    </source>
</evidence>
<dbReference type="AlphaFoldDB" id="A0A367LS66"/>
<sequence length="302" mass="32741">MLIQYNTHMVAWYRSNGMHSRTIHTANRLGQPQDMPAANPNKPPPVRDIVSEANARNSATHPVQANGFFNAAIGQGRDAFSPPPSLSPFLTKPNPHIKKAMAARGGERRGEIHPASHRVEKPAAAANTDTKRPPHSADKGGTYQCQSQAGNRASFDDTIRPIKSLLTLPPFMSKAPTASFPQHSAASWARAPWSTDRAWATFSPCVGFPPTEKGLVVSNLETPSQDRRYDRPARANAELALIPNRKIGPESPRADGGSPLLFAHTLIQQSRRSLYQSTDNVNTDTVDGPPVVPVVLVVTCDS</sequence>